<comment type="caution">
    <text evidence="1">The sequence shown here is derived from an EMBL/GenBank/DDBJ whole genome shotgun (WGS) entry which is preliminary data.</text>
</comment>
<name>A0A2G8KZ88_STIJA</name>
<gene>
    <name evidence="1" type="ORF">BSL78_09813</name>
</gene>
<organism evidence="1 2">
    <name type="scientific">Stichopus japonicus</name>
    <name type="common">Sea cucumber</name>
    <dbReference type="NCBI Taxonomy" id="307972"/>
    <lineage>
        <taxon>Eukaryota</taxon>
        <taxon>Metazoa</taxon>
        <taxon>Echinodermata</taxon>
        <taxon>Eleutherozoa</taxon>
        <taxon>Echinozoa</taxon>
        <taxon>Holothuroidea</taxon>
        <taxon>Aspidochirotacea</taxon>
        <taxon>Aspidochirotida</taxon>
        <taxon>Stichopodidae</taxon>
        <taxon>Apostichopus</taxon>
    </lineage>
</organism>
<reference evidence="1 2" key="1">
    <citation type="journal article" date="2017" name="PLoS Biol.">
        <title>The sea cucumber genome provides insights into morphological evolution and visceral regeneration.</title>
        <authorList>
            <person name="Zhang X."/>
            <person name="Sun L."/>
            <person name="Yuan J."/>
            <person name="Sun Y."/>
            <person name="Gao Y."/>
            <person name="Zhang L."/>
            <person name="Li S."/>
            <person name="Dai H."/>
            <person name="Hamel J.F."/>
            <person name="Liu C."/>
            <person name="Yu Y."/>
            <person name="Liu S."/>
            <person name="Lin W."/>
            <person name="Guo K."/>
            <person name="Jin S."/>
            <person name="Xu P."/>
            <person name="Storey K.B."/>
            <person name="Huan P."/>
            <person name="Zhang T."/>
            <person name="Zhou Y."/>
            <person name="Zhang J."/>
            <person name="Lin C."/>
            <person name="Li X."/>
            <person name="Xing L."/>
            <person name="Huo D."/>
            <person name="Sun M."/>
            <person name="Wang L."/>
            <person name="Mercier A."/>
            <person name="Li F."/>
            <person name="Yang H."/>
            <person name="Xiang J."/>
        </authorList>
    </citation>
    <scope>NUCLEOTIDE SEQUENCE [LARGE SCALE GENOMIC DNA]</scope>
    <source>
        <strain evidence="1">Shaxun</strain>
        <tissue evidence="1">Muscle</tissue>
    </source>
</reference>
<dbReference type="AlphaFoldDB" id="A0A2G8KZ88"/>
<keyword evidence="2" id="KW-1185">Reference proteome</keyword>
<proteinExistence type="predicted"/>
<feature type="non-terminal residue" evidence="1">
    <location>
        <position position="84"/>
    </location>
</feature>
<evidence type="ECO:0000313" key="1">
    <source>
        <dbReference type="EMBL" id="PIK53285.1"/>
    </source>
</evidence>
<accession>A0A2G8KZ88</accession>
<dbReference type="EMBL" id="MRZV01000293">
    <property type="protein sequence ID" value="PIK53285.1"/>
    <property type="molecule type" value="Genomic_DNA"/>
</dbReference>
<protein>
    <submittedName>
        <fullName evidence="1">Uncharacterized protein</fullName>
    </submittedName>
</protein>
<sequence length="84" mass="9883">MLFDGCVLPLTFSSESIPAELQSRNIKVFWSNYGYSLDLQSCVWKVNEDVVRKLCTQRKYIQRDDSELLQRCTIQFLENASNYH</sequence>
<dbReference type="Proteomes" id="UP000230750">
    <property type="component" value="Unassembled WGS sequence"/>
</dbReference>
<evidence type="ECO:0000313" key="2">
    <source>
        <dbReference type="Proteomes" id="UP000230750"/>
    </source>
</evidence>